<gene>
    <name evidence="6" type="ORF">B296_00022854</name>
</gene>
<name>A0A426ZA42_ENSVE</name>
<dbReference type="PANTHER" id="PTHR33191">
    <property type="entry name" value="RIPENING-RELATED PROTEIN 2-RELATED"/>
    <property type="match status" value="1"/>
</dbReference>
<evidence type="ECO:0000313" key="6">
    <source>
        <dbReference type="EMBL" id="RRT60841.1"/>
    </source>
</evidence>
<dbReference type="Pfam" id="PF24300">
    <property type="entry name" value="KWL1"/>
    <property type="match status" value="1"/>
</dbReference>
<reference evidence="6 7" key="1">
    <citation type="journal article" date="2014" name="Agronomy (Basel)">
        <title>A Draft Genome Sequence for Ensete ventricosum, the Drought-Tolerant Tree Against Hunger.</title>
        <authorList>
            <person name="Harrison J."/>
            <person name="Moore K.A."/>
            <person name="Paszkiewicz K."/>
            <person name="Jones T."/>
            <person name="Grant M."/>
            <person name="Ambacheew D."/>
            <person name="Muzemil S."/>
            <person name="Studholme D.J."/>
        </authorList>
    </citation>
    <scope>NUCLEOTIDE SEQUENCE [LARGE SCALE GENOMIC DNA]</scope>
</reference>
<proteinExistence type="inferred from homology"/>
<keyword evidence="4" id="KW-0732">Signal</keyword>
<dbReference type="InterPro" id="IPR036908">
    <property type="entry name" value="RlpA-like_sf"/>
</dbReference>
<dbReference type="SUPFAM" id="SSF50685">
    <property type="entry name" value="Barwin-like endoglucanases"/>
    <property type="match status" value="1"/>
</dbReference>
<organism evidence="6 7">
    <name type="scientific">Ensete ventricosum</name>
    <name type="common">Abyssinian banana</name>
    <name type="synonym">Musa ensete</name>
    <dbReference type="NCBI Taxonomy" id="4639"/>
    <lineage>
        <taxon>Eukaryota</taxon>
        <taxon>Viridiplantae</taxon>
        <taxon>Streptophyta</taxon>
        <taxon>Embryophyta</taxon>
        <taxon>Tracheophyta</taxon>
        <taxon>Spermatophyta</taxon>
        <taxon>Magnoliopsida</taxon>
        <taxon>Liliopsida</taxon>
        <taxon>Zingiberales</taxon>
        <taxon>Musaceae</taxon>
        <taxon>Ensete</taxon>
    </lineage>
</organism>
<accession>A0A426ZA42</accession>
<dbReference type="GO" id="GO:0005576">
    <property type="term" value="C:extracellular region"/>
    <property type="evidence" value="ECO:0007669"/>
    <property type="project" value="UniProtKB-SubCell"/>
</dbReference>
<sequence length="74" mass="8147">MLVALSTGWYDSGSRCNKNIKINADGRTALAKVIDDCDSVKTAASRSITSSRRARTTTKNNDEAIASRRRRWAS</sequence>
<dbReference type="Proteomes" id="UP000287651">
    <property type="component" value="Unassembled WGS sequence"/>
</dbReference>
<feature type="region of interest" description="Disordered" evidence="5">
    <location>
        <begin position="45"/>
        <end position="74"/>
    </location>
</feature>
<evidence type="ECO:0000256" key="4">
    <source>
        <dbReference type="ARBA" id="ARBA00022729"/>
    </source>
</evidence>
<evidence type="ECO:0000256" key="3">
    <source>
        <dbReference type="ARBA" id="ARBA00022525"/>
    </source>
</evidence>
<dbReference type="EMBL" id="AMZH03007626">
    <property type="protein sequence ID" value="RRT60841.1"/>
    <property type="molecule type" value="Genomic_DNA"/>
</dbReference>
<keyword evidence="3" id="KW-0964">Secreted</keyword>
<evidence type="ECO:0000256" key="5">
    <source>
        <dbReference type="SAM" id="MobiDB-lite"/>
    </source>
</evidence>
<dbReference type="AlphaFoldDB" id="A0A426ZA42"/>
<dbReference type="PANTHER" id="PTHR33191:SF58">
    <property type="entry name" value="RIPENING-RELATED PROTEIN 1"/>
    <property type="match status" value="1"/>
</dbReference>
<comment type="caution">
    <text evidence="6">The sequence shown here is derived from an EMBL/GenBank/DDBJ whole genome shotgun (WGS) entry which is preliminary data.</text>
</comment>
<dbReference type="Gene3D" id="2.40.40.10">
    <property type="entry name" value="RlpA-like domain"/>
    <property type="match status" value="1"/>
</dbReference>
<evidence type="ECO:0000313" key="7">
    <source>
        <dbReference type="Proteomes" id="UP000287651"/>
    </source>
</evidence>
<comment type="subcellular location">
    <subcellularLocation>
        <location evidence="1">Secreted</location>
    </subcellularLocation>
</comment>
<evidence type="ECO:0000256" key="1">
    <source>
        <dbReference type="ARBA" id="ARBA00004613"/>
    </source>
</evidence>
<evidence type="ECO:0000256" key="2">
    <source>
        <dbReference type="ARBA" id="ARBA00005592"/>
    </source>
</evidence>
<dbReference type="InterPro" id="IPR039271">
    <property type="entry name" value="Kiwellin-like"/>
</dbReference>
<comment type="similarity">
    <text evidence="2">Belongs to the kiwellin family.</text>
</comment>
<protein>
    <submittedName>
        <fullName evidence="6">Uncharacterized protein</fullName>
    </submittedName>
</protein>